<gene>
    <name evidence="4" type="ORF">FRC0190_00419</name>
</gene>
<organism evidence="4 5">
    <name type="scientific">Corynebacterium rouxii</name>
    <dbReference type="NCBI Taxonomy" id="2719119"/>
    <lineage>
        <taxon>Bacteria</taxon>
        <taxon>Bacillati</taxon>
        <taxon>Actinomycetota</taxon>
        <taxon>Actinomycetes</taxon>
        <taxon>Mycobacteriales</taxon>
        <taxon>Corynebacteriaceae</taxon>
        <taxon>Corynebacterium</taxon>
    </lineage>
</organism>
<evidence type="ECO:0000259" key="3">
    <source>
        <dbReference type="PROSITE" id="PS50240"/>
    </source>
</evidence>
<proteinExistence type="predicted"/>
<dbReference type="InterPro" id="IPR001254">
    <property type="entry name" value="Trypsin_dom"/>
</dbReference>
<evidence type="ECO:0000313" key="5">
    <source>
        <dbReference type="Proteomes" id="UP000423525"/>
    </source>
</evidence>
<dbReference type="Gene3D" id="2.40.10.10">
    <property type="entry name" value="Trypsin-like serine proteases"/>
    <property type="match status" value="1"/>
</dbReference>
<feature type="region of interest" description="Disordered" evidence="1">
    <location>
        <begin position="247"/>
        <end position="300"/>
    </location>
</feature>
<dbReference type="InterPro" id="IPR001314">
    <property type="entry name" value="Peptidase_S1A"/>
</dbReference>
<feature type="chain" id="PRO_5026317887" description="Peptidase S1 domain-containing protein" evidence="2">
    <location>
        <begin position="26"/>
        <end position="300"/>
    </location>
</feature>
<feature type="signal peptide" evidence="2">
    <location>
        <begin position="1"/>
        <end position="25"/>
    </location>
</feature>
<sequence length="300" mass="32191">MKIAKTSLIILTCAFTALGSSPAVAQESNGDFASLQASSTVPVNDNRIAALWSAIPSLDNPQEPRIRRDCTASYLGNNFWLTAHHCVSNAPFMDGFLRQSDGEVAGIAAIYTKSSNDDVVLIKVGEGIHADTFTFANEPLTIGDQAVLTGYAQPHDYASSALTVISEKVNSLNFGNVTYTDLFKGISSTTSRSCGGDSGAPIYKDNILYAVHTAGGFNPECNDGQDRPMWHTNIVSRIPWIKETMQSNSSFTDQEKAKSNTGLKHAATVFPDVSNPKNPHNDSSPEKSSFSLSSLSSTQQ</sequence>
<feature type="compositionally biased region" description="Low complexity" evidence="1">
    <location>
        <begin position="286"/>
        <end position="300"/>
    </location>
</feature>
<evidence type="ECO:0000313" key="4">
    <source>
        <dbReference type="EMBL" id="VZH84396.1"/>
    </source>
</evidence>
<dbReference type="Proteomes" id="UP000423525">
    <property type="component" value="Chromosome"/>
</dbReference>
<feature type="domain" description="Peptidase S1" evidence="3">
    <location>
        <begin position="61"/>
        <end position="246"/>
    </location>
</feature>
<dbReference type="PRINTS" id="PR00722">
    <property type="entry name" value="CHYMOTRYPSIN"/>
</dbReference>
<reference evidence="4 5" key="1">
    <citation type="submission" date="2019-11" db="EMBL/GenBank/DDBJ databases">
        <authorList>
            <person name="Brisse S."/>
        </authorList>
    </citation>
    <scope>NUCLEOTIDE SEQUENCE [LARGE SCALE GENOMIC DNA]</scope>
    <source>
        <strain evidence="4">FRC0190</strain>
    </source>
</reference>
<dbReference type="KEGG" id="crf:FRC0190_00419"/>
<dbReference type="SUPFAM" id="SSF50494">
    <property type="entry name" value="Trypsin-like serine proteases"/>
    <property type="match status" value="1"/>
</dbReference>
<dbReference type="InterPro" id="IPR009003">
    <property type="entry name" value="Peptidase_S1_PA"/>
</dbReference>
<evidence type="ECO:0000256" key="1">
    <source>
        <dbReference type="SAM" id="MobiDB-lite"/>
    </source>
</evidence>
<dbReference type="RefSeq" id="WP_155871551.1">
    <property type="nucleotide sequence ID" value="NZ_CP168248.1"/>
</dbReference>
<name>A0A6I8MFP7_9CORY</name>
<protein>
    <recommendedName>
        <fullName evidence="3">Peptidase S1 domain-containing protein</fullName>
    </recommendedName>
</protein>
<dbReference type="EMBL" id="LR738855">
    <property type="protein sequence ID" value="VZH84396.1"/>
    <property type="molecule type" value="Genomic_DNA"/>
</dbReference>
<dbReference type="PROSITE" id="PS50240">
    <property type="entry name" value="TRYPSIN_DOM"/>
    <property type="match status" value="1"/>
</dbReference>
<dbReference type="Pfam" id="PF00089">
    <property type="entry name" value="Trypsin"/>
    <property type="match status" value="1"/>
</dbReference>
<keyword evidence="2" id="KW-0732">Signal</keyword>
<dbReference type="GO" id="GO:0004252">
    <property type="term" value="F:serine-type endopeptidase activity"/>
    <property type="evidence" value="ECO:0007669"/>
    <property type="project" value="InterPro"/>
</dbReference>
<evidence type="ECO:0000256" key="2">
    <source>
        <dbReference type="SAM" id="SignalP"/>
    </source>
</evidence>
<dbReference type="AlphaFoldDB" id="A0A6I8MFP7"/>
<dbReference type="GO" id="GO:0006508">
    <property type="term" value="P:proteolysis"/>
    <property type="evidence" value="ECO:0007669"/>
    <property type="project" value="InterPro"/>
</dbReference>
<dbReference type="InterPro" id="IPR043504">
    <property type="entry name" value="Peptidase_S1_PA_chymotrypsin"/>
</dbReference>
<accession>A0A6I8MFP7</accession>